<dbReference type="GO" id="GO:0008233">
    <property type="term" value="F:peptidase activity"/>
    <property type="evidence" value="ECO:0007669"/>
    <property type="project" value="UniProtKB-KW"/>
</dbReference>
<reference evidence="1 2" key="1">
    <citation type="submission" date="2020-07" db="EMBL/GenBank/DDBJ databases">
        <title>Sequencing the genomes of 1000 actinobacteria strains.</title>
        <authorList>
            <person name="Klenk H.-P."/>
        </authorList>
    </citation>
    <scope>NUCLEOTIDE SEQUENCE [LARGE SCALE GENOMIC DNA]</scope>
    <source>
        <strain evidence="1 2">DSM 45975</strain>
    </source>
</reference>
<evidence type="ECO:0000313" key="1">
    <source>
        <dbReference type="EMBL" id="MBA8823764.1"/>
    </source>
</evidence>
<sequence length="134" mass="14164">MVVSGPLSVVGLEPDPQPQSVSRLYRIVAVDDRGRVAEQSVMAAVGWLPGQRLSIGVVAGSIVVRSDPAGVFRLARRGHLPLPATARRWTRLEPGQRVLLTADSEQSVVVVSTLASLERMLSEHHAAVLGGGAS</sequence>
<comment type="caution">
    <text evidence="1">The sequence shown here is derived from an EMBL/GenBank/DDBJ whole genome shotgun (WGS) entry which is preliminary data.</text>
</comment>
<proteinExistence type="predicted"/>
<dbReference type="GO" id="GO:0006508">
    <property type="term" value="P:proteolysis"/>
    <property type="evidence" value="ECO:0007669"/>
    <property type="project" value="UniProtKB-KW"/>
</dbReference>
<keyword evidence="1" id="KW-0645">Protease</keyword>
<organism evidence="1 2">
    <name type="scientific">Halosaccharopolyspora lacisalsi</name>
    <dbReference type="NCBI Taxonomy" id="1000566"/>
    <lineage>
        <taxon>Bacteria</taxon>
        <taxon>Bacillati</taxon>
        <taxon>Actinomycetota</taxon>
        <taxon>Actinomycetes</taxon>
        <taxon>Pseudonocardiales</taxon>
        <taxon>Pseudonocardiaceae</taxon>
        <taxon>Halosaccharopolyspora</taxon>
    </lineage>
</organism>
<dbReference type="Proteomes" id="UP000569329">
    <property type="component" value="Unassembled WGS sequence"/>
</dbReference>
<dbReference type="AlphaFoldDB" id="A0A839DQH9"/>
<accession>A0A839DQH9</accession>
<protein>
    <submittedName>
        <fullName evidence="1">Type IV secretory pathway protease TraF</fullName>
    </submittedName>
</protein>
<gene>
    <name evidence="1" type="ORF">FHX42_001093</name>
</gene>
<dbReference type="EMBL" id="JACGWZ010000001">
    <property type="protein sequence ID" value="MBA8823764.1"/>
    <property type="molecule type" value="Genomic_DNA"/>
</dbReference>
<keyword evidence="1" id="KW-0378">Hydrolase</keyword>
<evidence type="ECO:0000313" key="2">
    <source>
        <dbReference type="Proteomes" id="UP000569329"/>
    </source>
</evidence>
<keyword evidence="2" id="KW-1185">Reference proteome</keyword>
<name>A0A839DQH9_9PSEU</name>